<dbReference type="Pfam" id="PF12833">
    <property type="entry name" value="HTH_18"/>
    <property type="match status" value="1"/>
</dbReference>
<dbReference type="CDD" id="cd17536">
    <property type="entry name" value="REC_YesN-like"/>
    <property type="match status" value="1"/>
</dbReference>
<evidence type="ECO:0000259" key="11">
    <source>
        <dbReference type="PROSITE" id="PS01124"/>
    </source>
</evidence>
<dbReference type="PANTHER" id="PTHR42713">
    <property type="entry name" value="HISTIDINE KINASE-RELATED"/>
    <property type="match status" value="1"/>
</dbReference>
<proteinExistence type="predicted"/>
<feature type="domain" description="HTH araC/xylS-type" evidence="11">
    <location>
        <begin position="143"/>
        <end position="244"/>
    </location>
</feature>
<dbReference type="GO" id="GO:0043565">
    <property type="term" value="F:sequence-specific DNA binding"/>
    <property type="evidence" value="ECO:0007669"/>
    <property type="project" value="InterPro"/>
</dbReference>
<comment type="subcellular location">
    <subcellularLocation>
        <location evidence="1">Cytoplasm</location>
    </subcellularLocation>
</comment>
<accession>A0A1M6C7D6</accession>
<sequence length="250" mass="28815">MSKVDMCKIMIVDDEPKIRRGLIKKIKLLNLPIEEFIECEDGKSALEKYRIHKVPIVIADINMPYMNGLEFIHNINSIQKEAAIIILSGYDRFDYAQKAISLNVMEYLLKPVSQEDLHKTLIKALDNTKALWTDNRGLTDTVARIKGYIEKNYYSENLNLTSVAAFFELSEAYISSLMKKELGLSFNEYVTNVRIESAKKLLKEQGRAIKIYQVAELVGYNSQHYFCRVFKKITGVSPIEYISLNFHVKD</sequence>
<dbReference type="STRING" id="1121298.SAMN05444401_1021"/>
<dbReference type="SMART" id="SM00448">
    <property type="entry name" value="REC"/>
    <property type="match status" value="1"/>
</dbReference>
<dbReference type="Gene3D" id="1.10.10.60">
    <property type="entry name" value="Homeodomain-like"/>
    <property type="match status" value="2"/>
</dbReference>
<keyword evidence="14" id="KW-1185">Reference proteome</keyword>
<dbReference type="AlphaFoldDB" id="A0A1M6C7D6"/>
<keyword evidence="8" id="KW-0804">Transcription</keyword>
<dbReference type="PANTHER" id="PTHR42713:SF3">
    <property type="entry name" value="TRANSCRIPTIONAL REGULATORY PROTEIN HPTR"/>
    <property type="match status" value="1"/>
</dbReference>
<dbReference type="GO" id="GO:0003700">
    <property type="term" value="F:DNA-binding transcription factor activity"/>
    <property type="evidence" value="ECO:0007669"/>
    <property type="project" value="InterPro"/>
</dbReference>
<dbReference type="PROSITE" id="PS50110">
    <property type="entry name" value="RESPONSE_REGULATORY"/>
    <property type="match status" value="1"/>
</dbReference>
<evidence type="ECO:0000256" key="5">
    <source>
        <dbReference type="ARBA" id="ARBA00023012"/>
    </source>
</evidence>
<dbReference type="Pfam" id="PF00072">
    <property type="entry name" value="Response_reg"/>
    <property type="match status" value="1"/>
</dbReference>
<keyword evidence="7" id="KW-0238">DNA-binding</keyword>
<evidence type="ECO:0000259" key="12">
    <source>
        <dbReference type="PROSITE" id="PS50110"/>
    </source>
</evidence>
<keyword evidence="4 10" id="KW-0597">Phosphoprotein</keyword>
<dbReference type="InterPro" id="IPR001789">
    <property type="entry name" value="Sig_transdc_resp-reg_receiver"/>
</dbReference>
<evidence type="ECO:0000256" key="3">
    <source>
        <dbReference type="ARBA" id="ARBA00022490"/>
    </source>
</evidence>
<evidence type="ECO:0000256" key="10">
    <source>
        <dbReference type="PROSITE-ProRule" id="PRU00169"/>
    </source>
</evidence>
<dbReference type="EMBL" id="FQZO01000001">
    <property type="protein sequence ID" value="SHI56691.1"/>
    <property type="molecule type" value="Genomic_DNA"/>
</dbReference>
<evidence type="ECO:0000256" key="1">
    <source>
        <dbReference type="ARBA" id="ARBA00004496"/>
    </source>
</evidence>
<protein>
    <recommendedName>
        <fullName evidence="2">Stage 0 sporulation protein A homolog</fullName>
    </recommendedName>
</protein>
<dbReference type="PROSITE" id="PS01124">
    <property type="entry name" value="HTH_ARAC_FAMILY_2"/>
    <property type="match status" value="1"/>
</dbReference>
<dbReference type="InterPro" id="IPR011006">
    <property type="entry name" value="CheY-like_superfamily"/>
</dbReference>
<feature type="domain" description="Response regulatory" evidence="12">
    <location>
        <begin position="8"/>
        <end position="125"/>
    </location>
</feature>
<evidence type="ECO:0000313" key="13">
    <source>
        <dbReference type="EMBL" id="SHI56691.1"/>
    </source>
</evidence>
<dbReference type="Proteomes" id="UP000184080">
    <property type="component" value="Unassembled WGS sequence"/>
</dbReference>
<gene>
    <name evidence="13" type="ORF">SAMN05444401_1021</name>
</gene>
<evidence type="ECO:0000256" key="2">
    <source>
        <dbReference type="ARBA" id="ARBA00018672"/>
    </source>
</evidence>
<evidence type="ECO:0000256" key="4">
    <source>
        <dbReference type="ARBA" id="ARBA00022553"/>
    </source>
</evidence>
<dbReference type="SMART" id="SM00342">
    <property type="entry name" value="HTH_ARAC"/>
    <property type="match status" value="1"/>
</dbReference>
<dbReference type="SUPFAM" id="SSF52172">
    <property type="entry name" value="CheY-like"/>
    <property type="match status" value="1"/>
</dbReference>
<dbReference type="GO" id="GO:0005737">
    <property type="term" value="C:cytoplasm"/>
    <property type="evidence" value="ECO:0007669"/>
    <property type="project" value="UniProtKB-SubCell"/>
</dbReference>
<name>A0A1M6C7D6_9CLOT</name>
<reference evidence="13 14" key="1">
    <citation type="submission" date="2016-11" db="EMBL/GenBank/DDBJ databases">
        <authorList>
            <person name="Jaros S."/>
            <person name="Januszkiewicz K."/>
            <person name="Wedrychowicz H."/>
        </authorList>
    </citation>
    <scope>NUCLEOTIDE SEQUENCE [LARGE SCALE GENOMIC DNA]</scope>
    <source>
        <strain evidence="13 14">DSM 21864</strain>
    </source>
</reference>
<evidence type="ECO:0000256" key="7">
    <source>
        <dbReference type="ARBA" id="ARBA00023125"/>
    </source>
</evidence>
<dbReference type="PROSITE" id="PS00041">
    <property type="entry name" value="HTH_ARAC_FAMILY_1"/>
    <property type="match status" value="1"/>
</dbReference>
<dbReference type="InterPro" id="IPR009057">
    <property type="entry name" value="Homeodomain-like_sf"/>
</dbReference>
<evidence type="ECO:0000313" key="14">
    <source>
        <dbReference type="Proteomes" id="UP000184080"/>
    </source>
</evidence>
<dbReference type="RefSeq" id="WP_073004230.1">
    <property type="nucleotide sequence ID" value="NZ_FQZO01000001.1"/>
</dbReference>
<dbReference type="OrthoDB" id="1769137at2"/>
<dbReference type="GO" id="GO:0000160">
    <property type="term" value="P:phosphorelay signal transduction system"/>
    <property type="evidence" value="ECO:0007669"/>
    <property type="project" value="UniProtKB-KW"/>
</dbReference>
<keyword evidence="6" id="KW-0805">Transcription regulation</keyword>
<dbReference type="InterPro" id="IPR018060">
    <property type="entry name" value="HTH_AraC"/>
</dbReference>
<comment type="function">
    <text evidence="9">May play the central regulatory role in sporulation. It may be an element of the effector pathway responsible for the activation of sporulation genes in response to nutritional stress. Spo0A may act in concert with spo0H (a sigma factor) to control the expression of some genes that are critical to the sporulation process.</text>
</comment>
<evidence type="ECO:0000256" key="6">
    <source>
        <dbReference type="ARBA" id="ARBA00023015"/>
    </source>
</evidence>
<dbReference type="InterPro" id="IPR020449">
    <property type="entry name" value="Tscrpt_reg_AraC-type_HTH"/>
</dbReference>
<dbReference type="Gene3D" id="3.40.50.2300">
    <property type="match status" value="1"/>
</dbReference>
<keyword evidence="5" id="KW-0902">Two-component regulatory system</keyword>
<dbReference type="InterPro" id="IPR018062">
    <property type="entry name" value="HTH_AraC-typ_CS"/>
</dbReference>
<organism evidence="13 14">
    <name type="scientific">Clostridium amylolyticum</name>
    <dbReference type="NCBI Taxonomy" id="1121298"/>
    <lineage>
        <taxon>Bacteria</taxon>
        <taxon>Bacillati</taxon>
        <taxon>Bacillota</taxon>
        <taxon>Clostridia</taxon>
        <taxon>Eubacteriales</taxon>
        <taxon>Clostridiaceae</taxon>
        <taxon>Clostridium</taxon>
    </lineage>
</organism>
<dbReference type="SUPFAM" id="SSF46689">
    <property type="entry name" value="Homeodomain-like"/>
    <property type="match status" value="1"/>
</dbReference>
<keyword evidence="3" id="KW-0963">Cytoplasm</keyword>
<evidence type="ECO:0000256" key="9">
    <source>
        <dbReference type="ARBA" id="ARBA00024867"/>
    </source>
</evidence>
<dbReference type="InterPro" id="IPR051552">
    <property type="entry name" value="HptR"/>
</dbReference>
<evidence type="ECO:0000256" key="8">
    <source>
        <dbReference type="ARBA" id="ARBA00023163"/>
    </source>
</evidence>
<dbReference type="PRINTS" id="PR00032">
    <property type="entry name" value="HTHARAC"/>
</dbReference>
<feature type="modified residue" description="4-aspartylphosphate" evidence="10">
    <location>
        <position position="60"/>
    </location>
</feature>